<evidence type="ECO:0000313" key="3">
    <source>
        <dbReference type="Proteomes" id="UP000182278"/>
    </source>
</evidence>
<dbReference type="Pfam" id="PF18480">
    <property type="entry name" value="DUF5615"/>
    <property type="match status" value="1"/>
</dbReference>
<gene>
    <name evidence="2" type="ORF">AUJ66_04400</name>
</gene>
<proteinExistence type="predicted"/>
<dbReference type="EMBL" id="MNUO01000065">
    <property type="protein sequence ID" value="OIN97083.1"/>
    <property type="molecule type" value="Genomic_DNA"/>
</dbReference>
<dbReference type="AlphaFoldDB" id="A0A1J4SCH6"/>
<protein>
    <recommendedName>
        <fullName evidence="1">DUF5615 domain-containing protein</fullName>
    </recommendedName>
</protein>
<organism evidence="2 3">
    <name type="scientific">Candidatus Desantisbacteria bacterium CG1_02_38_46</name>
    <dbReference type="NCBI Taxonomy" id="1817893"/>
    <lineage>
        <taxon>Bacteria</taxon>
        <taxon>Candidatus Desantisiibacteriota</taxon>
    </lineage>
</organism>
<dbReference type="Proteomes" id="UP000182278">
    <property type="component" value="Unassembled WGS sequence"/>
</dbReference>
<name>A0A1J4SCH6_9BACT</name>
<reference evidence="2 3" key="1">
    <citation type="journal article" date="2016" name="Environ. Microbiol.">
        <title>Genomic resolution of a cold subsurface aquifer community provides metabolic insights for novel microbes adapted to high CO concentrations.</title>
        <authorList>
            <person name="Probst A.J."/>
            <person name="Castelle C.J."/>
            <person name="Singh A."/>
            <person name="Brown C.T."/>
            <person name="Anantharaman K."/>
            <person name="Sharon I."/>
            <person name="Hug L.A."/>
            <person name="Burstein D."/>
            <person name="Emerson J.B."/>
            <person name="Thomas B.C."/>
            <person name="Banfield J.F."/>
        </authorList>
    </citation>
    <scope>NUCLEOTIDE SEQUENCE [LARGE SCALE GENOMIC DNA]</scope>
    <source>
        <strain evidence="2">CG1_02_38_46</strain>
    </source>
</reference>
<dbReference type="STRING" id="1817893.AUJ66_04400"/>
<comment type="caution">
    <text evidence="2">The sequence shown here is derived from an EMBL/GenBank/DDBJ whole genome shotgun (WGS) entry which is preliminary data.</text>
</comment>
<evidence type="ECO:0000259" key="1">
    <source>
        <dbReference type="Pfam" id="PF18480"/>
    </source>
</evidence>
<accession>A0A1J4SCH6</accession>
<evidence type="ECO:0000313" key="2">
    <source>
        <dbReference type="EMBL" id="OIN97083.1"/>
    </source>
</evidence>
<sequence>MKFLIDADVPRRVFYALKKLGHDVVDIRERKPTGISDDEIYSFAQQEQRIIITRDLGFSNIIIYPLGEHCGIIVLRVHMLFTEQMTWLIENFLSYVSEKELKGSLAIIQENRYRIKR</sequence>
<feature type="domain" description="DUF5615" evidence="1">
    <location>
        <begin position="1"/>
        <end position="110"/>
    </location>
</feature>
<dbReference type="InterPro" id="IPR041049">
    <property type="entry name" value="DUF5615"/>
</dbReference>